<comment type="caution">
    <text evidence="1">The sequence shown here is derived from an EMBL/GenBank/DDBJ whole genome shotgun (WGS) entry which is preliminary data.</text>
</comment>
<dbReference type="Proteomes" id="UP000789759">
    <property type="component" value="Unassembled WGS sequence"/>
</dbReference>
<dbReference type="OrthoDB" id="2433378at2759"/>
<dbReference type="EMBL" id="CAJVQA010000791">
    <property type="protein sequence ID" value="CAG8490697.1"/>
    <property type="molecule type" value="Genomic_DNA"/>
</dbReference>
<accession>A0A9N8WIA1</accession>
<keyword evidence="2" id="KW-1185">Reference proteome</keyword>
<dbReference type="AlphaFoldDB" id="A0A9N8WIA1"/>
<proteinExistence type="predicted"/>
<dbReference type="Gene3D" id="1.10.10.60">
    <property type="entry name" value="Homeodomain-like"/>
    <property type="match status" value="1"/>
</dbReference>
<reference evidence="1" key="1">
    <citation type="submission" date="2021-06" db="EMBL/GenBank/DDBJ databases">
        <authorList>
            <person name="Kallberg Y."/>
            <person name="Tangrot J."/>
            <person name="Rosling A."/>
        </authorList>
    </citation>
    <scope>NUCLEOTIDE SEQUENCE</scope>
    <source>
        <strain evidence="1">FL966</strain>
    </source>
</reference>
<protein>
    <submittedName>
        <fullName evidence="1">19336_t:CDS:1</fullName>
    </submittedName>
</protein>
<organism evidence="1 2">
    <name type="scientific">Cetraspora pellucida</name>
    <dbReference type="NCBI Taxonomy" id="1433469"/>
    <lineage>
        <taxon>Eukaryota</taxon>
        <taxon>Fungi</taxon>
        <taxon>Fungi incertae sedis</taxon>
        <taxon>Mucoromycota</taxon>
        <taxon>Glomeromycotina</taxon>
        <taxon>Glomeromycetes</taxon>
        <taxon>Diversisporales</taxon>
        <taxon>Gigasporaceae</taxon>
        <taxon>Cetraspora</taxon>
    </lineage>
</organism>
<name>A0A9N8WIA1_9GLOM</name>
<gene>
    <name evidence="1" type="ORF">CPELLU_LOCUS1965</name>
</gene>
<evidence type="ECO:0000313" key="1">
    <source>
        <dbReference type="EMBL" id="CAG8490697.1"/>
    </source>
</evidence>
<sequence length="169" mass="19700">MAQTQYINWIEKKWRIKVDESTISHILKISEQRLSLKSHNSDIKWHKLVSYPQFKLCYTKILLTNINAELRNFSSNIQQENPMSDDLEDTIQDLNLSCSMTVEEFLNISEKNVVYEVSKDDQIINKLVYLFKNTKGTIDLNETYNSHKISVISVSTAISSLKTIYTFLL</sequence>
<evidence type="ECO:0000313" key="2">
    <source>
        <dbReference type="Proteomes" id="UP000789759"/>
    </source>
</evidence>